<accession>A0A319DKR9</accession>
<keyword evidence="2" id="KW-1185">Reference proteome</keyword>
<evidence type="ECO:0000313" key="2">
    <source>
        <dbReference type="Proteomes" id="UP000247810"/>
    </source>
</evidence>
<dbReference type="STRING" id="1448320.A0A319DKR9"/>
<dbReference type="VEuPathDB" id="FungiDB:BO71DRAFT_395456"/>
<name>A0A319DKR9_9EURO</name>
<dbReference type="AlphaFoldDB" id="A0A319DKR9"/>
<proteinExistence type="predicted"/>
<protein>
    <submittedName>
        <fullName evidence="1">Uncharacterized protein</fullName>
    </submittedName>
</protein>
<gene>
    <name evidence="1" type="ORF">BO71DRAFT_395456</name>
</gene>
<dbReference type="EMBL" id="KZ825814">
    <property type="protein sequence ID" value="PYH98161.1"/>
    <property type="molecule type" value="Genomic_DNA"/>
</dbReference>
<dbReference type="OrthoDB" id="416217at2759"/>
<dbReference type="Proteomes" id="UP000247810">
    <property type="component" value="Unassembled WGS sequence"/>
</dbReference>
<sequence>MVEKMMYDQRQKEMGGMTSDEQKKMDLLKKFQAEHPGLFFSSGWVWWSWVLMSVCLCRDGFLERQDWLRYIGYSVGLG</sequence>
<reference evidence="1 2" key="1">
    <citation type="submission" date="2018-02" db="EMBL/GenBank/DDBJ databases">
        <title>The genomes of Aspergillus section Nigri reveals drivers in fungal speciation.</title>
        <authorList>
            <consortium name="DOE Joint Genome Institute"/>
            <person name="Vesth T.C."/>
            <person name="Nybo J."/>
            <person name="Theobald S."/>
            <person name="Brandl J."/>
            <person name="Frisvad J.C."/>
            <person name="Nielsen K.F."/>
            <person name="Lyhne E.K."/>
            <person name="Kogle M.E."/>
            <person name="Kuo A."/>
            <person name="Riley R."/>
            <person name="Clum A."/>
            <person name="Nolan M."/>
            <person name="Lipzen A."/>
            <person name="Salamov A."/>
            <person name="Henrissat B."/>
            <person name="Wiebenga A."/>
            <person name="De vries R.P."/>
            <person name="Grigoriev I.V."/>
            <person name="Mortensen U.H."/>
            <person name="Andersen M.R."/>
            <person name="Baker S.E."/>
        </authorList>
    </citation>
    <scope>NUCLEOTIDE SEQUENCE [LARGE SCALE GENOMIC DNA]</scope>
    <source>
        <strain evidence="1 2">CBS 707.79</strain>
    </source>
</reference>
<organism evidence="1 2">
    <name type="scientific">Aspergillus ellipticus CBS 707.79</name>
    <dbReference type="NCBI Taxonomy" id="1448320"/>
    <lineage>
        <taxon>Eukaryota</taxon>
        <taxon>Fungi</taxon>
        <taxon>Dikarya</taxon>
        <taxon>Ascomycota</taxon>
        <taxon>Pezizomycotina</taxon>
        <taxon>Eurotiomycetes</taxon>
        <taxon>Eurotiomycetidae</taxon>
        <taxon>Eurotiales</taxon>
        <taxon>Aspergillaceae</taxon>
        <taxon>Aspergillus</taxon>
        <taxon>Aspergillus subgen. Circumdati</taxon>
    </lineage>
</organism>
<evidence type="ECO:0000313" key="1">
    <source>
        <dbReference type="EMBL" id="PYH98161.1"/>
    </source>
</evidence>